<dbReference type="InterPro" id="IPR001878">
    <property type="entry name" value="Znf_CCHC"/>
</dbReference>
<feature type="compositionally biased region" description="Basic and acidic residues" evidence="1">
    <location>
        <begin position="1286"/>
        <end position="1295"/>
    </location>
</feature>
<dbReference type="InterPro" id="IPR043128">
    <property type="entry name" value="Rev_trsase/Diguanyl_cyclase"/>
</dbReference>
<dbReference type="Gene3D" id="4.10.60.10">
    <property type="entry name" value="Zinc finger, CCHC-type"/>
    <property type="match status" value="1"/>
</dbReference>
<feature type="domain" description="CCHC-type" evidence="2">
    <location>
        <begin position="325"/>
        <end position="341"/>
    </location>
</feature>
<proteinExistence type="predicted"/>
<name>A0ABM3JHA2_BACDO</name>
<keyword evidence="3" id="KW-1185">Reference proteome</keyword>
<evidence type="ECO:0000256" key="1">
    <source>
        <dbReference type="SAM" id="MobiDB-lite"/>
    </source>
</evidence>
<evidence type="ECO:0000259" key="2">
    <source>
        <dbReference type="SMART" id="SM00343"/>
    </source>
</evidence>
<dbReference type="PANTHER" id="PTHR47331:SF1">
    <property type="entry name" value="GAG-LIKE PROTEIN"/>
    <property type="match status" value="1"/>
</dbReference>
<reference evidence="4" key="1">
    <citation type="submission" date="2025-08" db="UniProtKB">
        <authorList>
            <consortium name="RefSeq"/>
        </authorList>
    </citation>
    <scope>IDENTIFICATION</scope>
    <source>
        <tissue evidence="4">Adult</tissue>
    </source>
</reference>
<dbReference type="SMART" id="SM00343">
    <property type="entry name" value="ZnF_C2HC"/>
    <property type="match status" value="2"/>
</dbReference>
<dbReference type="Pfam" id="PF05585">
    <property type="entry name" value="DUF1758"/>
    <property type="match status" value="1"/>
</dbReference>
<sequence length="1295" mass="146261">MSFLKRKSEAILRKLNSTPLGMEELNSMDHAELSVRSEQLDRIQHQFELTQSQLEEEDPDELETTTRDEFAATFIRVKAAFTRELNKLDPQVMSSTRHQPLQEQPSVIVMKQPKSRLPQLQLPSFGGAYTDWPNFFGMFQTIVHDDTELSNLEKFQHLRSCLKGAALDTIQSLEMRDENYTIAMKLLSQRFSNRRLIFQAHIQELFGLQRVSTDKKSGELRSLVDKLVSHVRALHSLGTFEQIADCLLQYIAAQKLDPETHALWEEKVPVDELPTWTDMTTFLQRRCQTLENVTHAMVTKTPSTQVSNTKYRKNAFVVSKTSTKSCSICQKHDHIVYTCPLFASLSPSDRWKEAKRAHLCINCLKPGHQVQQCKSSTCRCCSMKHHTLLHFTQVHQAVTGILETTPGPSQPAVLVTRTSKSRSPSPLSRSCSTECVLLATAIVFVRNSVGSLIPCRAILDSASQLNFITTRLANQLQIKKSKSSLAVSGIGDSEFIVNSSVNISIHSVHNSFSVNLESAVTPTITDYQPNYPLEVSDWDIPANINLADPEFQKPQRVDLLIGASIFFDLLCIGQIRLKNNYILQKTRFGWIVSGGQSTSPKLSSLTTTVTTSLECDAGHPSTNELVRSFWEIDNSFEPISKATREELDCEDHFKANYSRLLTGEYSVRLPLKPSISLLGDSYEQALRRFLTLERRLERNKEVKLQYISFMKEYLELKHMSPVSKPIPSLPTYFIPHHCVFKNDSTTTKLRVVFDGSAQTTTGYSLNNALMAGPTIQPKLADTLLRFRANPVALTGDICKMYRCIRVTTPDNYLQCILWRDDPKDDIKIFKLDTVTYGTKSAPFLAIRTMHQLAVDEAVLYPIGSKIIQRDFYVDDLITGAHTVEEVKEIMKQTSDLLGKGNFKIRKWCSNKPEVLSNVPDTDKEKLIKFDDGSVLTKTLGLQWNPDADIFIFSFTSRQNNTKITKRSVLSVIAQLYDPLGLIGPVVCKAKIFLQRLWVEKIDWDESLPMTYQTAWLQLYDEFSSIGNMTFPRYVGFPNSSLELHAFCDASLLAYGICIYVVSRLGGHAYSTLLCSKSRVAPLKTVTVPKLELCAAALLAQVIQSIYNLRIFNCRFFCWSDSTTVLSWIKEEPSRFNIFVANRITSIQHLTNGMEWRSSVLDCTMSNGTQSPGSMFLETDLSRETSTISGSMEADPFKRAPRLMRSPKQALVVEKPVRARSSPPALQDSTPQLEPTQPKGDTMSELGEMIKRLTEAMKQPQRTINNQIRDLLRSQDSTHAPKASTTESRKADGMRP</sequence>
<feature type="region of interest" description="Disordered" evidence="1">
    <location>
        <begin position="1253"/>
        <end position="1295"/>
    </location>
</feature>
<protein>
    <submittedName>
        <fullName evidence="4">Uncharacterized protein LOC125777547</fullName>
    </submittedName>
</protein>
<dbReference type="InterPro" id="IPR005312">
    <property type="entry name" value="DUF1759"/>
</dbReference>
<dbReference type="GeneID" id="125777547"/>
<evidence type="ECO:0000313" key="4">
    <source>
        <dbReference type="RefSeq" id="XP_049308604.1"/>
    </source>
</evidence>
<feature type="region of interest" description="Disordered" evidence="1">
    <location>
        <begin position="1205"/>
        <end position="1241"/>
    </location>
</feature>
<feature type="compositionally biased region" description="Polar residues" evidence="1">
    <location>
        <begin position="1259"/>
        <end position="1285"/>
    </location>
</feature>
<dbReference type="InterPro" id="IPR043502">
    <property type="entry name" value="DNA/RNA_pol_sf"/>
</dbReference>
<feature type="domain" description="CCHC-type" evidence="2">
    <location>
        <begin position="359"/>
        <end position="375"/>
    </location>
</feature>
<evidence type="ECO:0000313" key="3">
    <source>
        <dbReference type="Proteomes" id="UP001652620"/>
    </source>
</evidence>
<dbReference type="InterPro" id="IPR008042">
    <property type="entry name" value="Retrotrans_Pao"/>
</dbReference>
<gene>
    <name evidence="4" type="primary">LOC125777547</name>
</gene>
<dbReference type="Gene3D" id="3.10.10.10">
    <property type="entry name" value="HIV Type 1 Reverse Transcriptase, subunit A, domain 1"/>
    <property type="match status" value="1"/>
</dbReference>
<dbReference type="RefSeq" id="XP_049308604.1">
    <property type="nucleotide sequence ID" value="XM_049452647.1"/>
</dbReference>
<dbReference type="Proteomes" id="UP001652620">
    <property type="component" value="Chromosome 3"/>
</dbReference>
<dbReference type="InterPro" id="IPR008737">
    <property type="entry name" value="DUF1758"/>
</dbReference>
<dbReference type="PANTHER" id="PTHR47331">
    <property type="entry name" value="PHD-TYPE DOMAIN-CONTAINING PROTEIN"/>
    <property type="match status" value="1"/>
</dbReference>
<dbReference type="CDD" id="cd01644">
    <property type="entry name" value="RT_pepA17"/>
    <property type="match status" value="1"/>
</dbReference>
<organism evidence="3 4">
    <name type="scientific">Bactrocera dorsalis</name>
    <name type="common">Oriental fruit fly</name>
    <name type="synonym">Dacus dorsalis</name>
    <dbReference type="NCBI Taxonomy" id="27457"/>
    <lineage>
        <taxon>Eukaryota</taxon>
        <taxon>Metazoa</taxon>
        <taxon>Ecdysozoa</taxon>
        <taxon>Arthropoda</taxon>
        <taxon>Hexapoda</taxon>
        <taxon>Insecta</taxon>
        <taxon>Pterygota</taxon>
        <taxon>Neoptera</taxon>
        <taxon>Endopterygota</taxon>
        <taxon>Diptera</taxon>
        <taxon>Brachycera</taxon>
        <taxon>Muscomorpha</taxon>
        <taxon>Tephritoidea</taxon>
        <taxon>Tephritidae</taxon>
        <taxon>Bactrocera</taxon>
        <taxon>Bactrocera</taxon>
    </lineage>
</organism>
<dbReference type="SUPFAM" id="SSF56672">
    <property type="entry name" value="DNA/RNA polymerases"/>
    <property type="match status" value="1"/>
</dbReference>
<accession>A0ABM3JHA2</accession>
<dbReference type="Gene3D" id="3.30.70.270">
    <property type="match status" value="1"/>
</dbReference>
<dbReference type="Pfam" id="PF03564">
    <property type="entry name" value="DUF1759"/>
    <property type="match status" value="1"/>
</dbReference>
<dbReference type="Pfam" id="PF05380">
    <property type="entry name" value="Peptidase_A17"/>
    <property type="match status" value="1"/>
</dbReference>